<dbReference type="AlphaFoldDB" id="A0AAU7CDS9"/>
<evidence type="ECO:0000256" key="1">
    <source>
        <dbReference type="SAM" id="Phobius"/>
    </source>
</evidence>
<reference evidence="2" key="1">
    <citation type="submission" date="2024-05" db="EMBL/GenBank/DDBJ databases">
        <title>Planctomycetes of the genus Singulisphaera possess chitinolytic capabilities.</title>
        <authorList>
            <person name="Ivanova A."/>
        </authorList>
    </citation>
    <scope>NUCLEOTIDE SEQUENCE</scope>
    <source>
        <strain evidence="2">Ch08T</strain>
    </source>
</reference>
<sequence>MIALEPAAAACLSRTRSAVINVLIGISGGIAVSGLLLRWRDRGAIWRAPDELRQGLLVALFLVLFSSFAVRRVSASRARLHDPERRASRFYQAHLTSAVIGSLAILLGLCYGWWIRPRLDAVSPFWVAALALGFLALPRADELRDFEEPIPEPNEPKR</sequence>
<accession>A0AAU7CDS9</accession>
<dbReference type="EMBL" id="CP155447">
    <property type="protein sequence ID" value="XBH03297.1"/>
    <property type="molecule type" value="Genomic_DNA"/>
</dbReference>
<organism evidence="2">
    <name type="scientific">Singulisphaera sp. Ch08</name>
    <dbReference type="NCBI Taxonomy" id="3120278"/>
    <lineage>
        <taxon>Bacteria</taxon>
        <taxon>Pseudomonadati</taxon>
        <taxon>Planctomycetota</taxon>
        <taxon>Planctomycetia</taxon>
        <taxon>Isosphaerales</taxon>
        <taxon>Isosphaeraceae</taxon>
        <taxon>Singulisphaera</taxon>
    </lineage>
</organism>
<gene>
    <name evidence="2" type="ORF">V5E97_34060</name>
</gene>
<keyword evidence="1" id="KW-0472">Membrane</keyword>
<feature type="transmembrane region" description="Helical" evidence="1">
    <location>
        <begin position="56"/>
        <end position="74"/>
    </location>
</feature>
<proteinExistence type="predicted"/>
<keyword evidence="1" id="KW-1133">Transmembrane helix</keyword>
<dbReference type="RefSeq" id="WP_406696033.1">
    <property type="nucleotide sequence ID" value="NZ_CP155447.1"/>
</dbReference>
<keyword evidence="1" id="KW-0812">Transmembrane</keyword>
<evidence type="ECO:0000313" key="2">
    <source>
        <dbReference type="EMBL" id="XBH03297.1"/>
    </source>
</evidence>
<name>A0AAU7CDS9_9BACT</name>
<feature type="transmembrane region" description="Helical" evidence="1">
    <location>
        <begin position="95"/>
        <end position="115"/>
    </location>
</feature>
<feature type="transmembrane region" description="Helical" evidence="1">
    <location>
        <begin position="18"/>
        <end position="36"/>
    </location>
</feature>
<protein>
    <submittedName>
        <fullName evidence="2">Uncharacterized protein</fullName>
    </submittedName>
</protein>